<dbReference type="GO" id="GO:0035438">
    <property type="term" value="F:cyclic-di-GMP binding"/>
    <property type="evidence" value="ECO:0007669"/>
    <property type="project" value="InterPro"/>
</dbReference>
<sequence length="119" mass="13497">MITSNRRIVERRHLIFYLTVVDLDSNQLLGYIVDISEGGIMLMSNQPIEVGEVFQLQVTLPGSGEYGENFSFQAQSIWSRQGPNEEIFDTGFKLIGTSKDQLSAIRHVIDELGFDHSKY</sequence>
<proteinExistence type="predicted"/>
<organism evidence="2 3">
    <name type="scientific">Sulfidibacter corallicola</name>
    <dbReference type="NCBI Taxonomy" id="2818388"/>
    <lineage>
        <taxon>Bacteria</taxon>
        <taxon>Pseudomonadati</taxon>
        <taxon>Acidobacteriota</taxon>
        <taxon>Holophagae</taxon>
        <taxon>Acanthopleuribacterales</taxon>
        <taxon>Acanthopleuribacteraceae</taxon>
        <taxon>Sulfidibacter</taxon>
    </lineage>
</organism>
<dbReference type="AlphaFoldDB" id="A0A8A4TWQ7"/>
<evidence type="ECO:0000313" key="2">
    <source>
        <dbReference type="EMBL" id="QTD53920.1"/>
    </source>
</evidence>
<accession>A0A8A4TWQ7</accession>
<evidence type="ECO:0000313" key="3">
    <source>
        <dbReference type="Proteomes" id="UP000663929"/>
    </source>
</evidence>
<gene>
    <name evidence="2" type="ORF">J3U87_15840</name>
</gene>
<protein>
    <submittedName>
        <fullName evidence="2">PilZ domain-containing protein</fullName>
    </submittedName>
</protein>
<feature type="domain" description="PilZ" evidence="1">
    <location>
        <begin position="20"/>
        <end position="109"/>
    </location>
</feature>
<dbReference type="SUPFAM" id="SSF141371">
    <property type="entry name" value="PilZ domain-like"/>
    <property type="match status" value="1"/>
</dbReference>
<dbReference type="KEGG" id="scor:J3U87_15840"/>
<keyword evidence="3" id="KW-1185">Reference proteome</keyword>
<dbReference type="EMBL" id="CP071793">
    <property type="protein sequence ID" value="QTD53920.1"/>
    <property type="molecule type" value="Genomic_DNA"/>
</dbReference>
<dbReference type="Gene3D" id="2.40.10.220">
    <property type="entry name" value="predicted glycosyltransferase like domains"/>
    <property type="match status" value="1"/>
</dbReference>
<evidence type="ECO:0000259" key="1">
    <source>
        <dbReference type="Pfam" id="PF07238"/>
    </source>
</evidence>
<dbReference type="Pfam" id="PF07238">
    <property type="entry name" value="PilZ"/>
    <property type="match status" value="1"/>
</dbReference>
<name>A0A8A4TWQ7_SULCO</name>
<dbReference type="RefSeq" id="WP_237384020.1">
    <property type="nucleotide sequence ID" value="NZ_CP071793.1"/>
</dbReference>
<reference evidence="2" key="1">
    <citation type="submission" date="2021-03" db="EMBL/GenBank/DDBJ databases">
        <title>Acanthopleuribacteraceae sp. M133.</title>
        <authorList>
            <person name="Wang G."/>
        </authorList>
    </citation>
    <scope>NUCLEOTIDE SEQUENCE</scope>
    <source>
        <strain evidence="2">M133</strain>
    </source>
</reference>
<dbReference type="Proteomes" id="UP000663929">
    <property type="component" value="Chromosome"/>
</dbReference>
<dbReference type="InterPro" id="IPR009875">
    <property type="entry name" value="PilZ_domain"/>
</dbReference>